<gene>
    <name evidence="3" type="ORF">NCTC13316_00377</name>
</gene>
<sequence length="431" mass="48858">MLSQAAENFKNLCIERIPALETFTWRDEALSDKQWENLYQEYQKAPVRPGQEQRKVTSQFIIYLLSCEFKADSTEVTAALQKKNPAREAKKRQRGQEEKAPAPLRSEKKIKKEIVASNQKIVATIEGATDAKLIQELEKRGIQVTQYTGEASPFKGYRSVETMYTPQGTNKLRKIGEVKVESKTRKVSRVKFFGKETPIKNDHQKGRVIIPNVKKKELREDKPQLVSNRLEPSEFEITLETIKKAKGNKRRIGQKQLTGASCREVFEAHGVETVVLVKGSKYHWGHLRGLCLGGQHTAAHLMPITAAANYNTLNLVEKPIIEKLTKKRENSNCIQSITVKVTPIYSEDSESLIPEVLNFELDWEEKISDTETNYKTKTIIINPCSYRPATSKECDALTSEDIENFLISPETIGAEGVDEDYLESSSPSPKR</sequence>
<accession>A0A378JHR1</accession>
<dbReference type="Pfam" id="PF13930">
    <property type="entry name" value="Endonuclea_NS_2"/>
    <property type="match status" value="1"/>
</dbReference>
<organism evidence="3 4">
    <name type="scientific">Legionella busanensis</name>
    <dbReference type="NCBI Taxonomy" id="190655"/>
    <lineage>
        <taxon>Bacteria</taxon>
        <taxon>Pseudomonadati</taxon>
        <taxon>Pseudomonadota</taxon>
        <taxon>Gammaproteobacteria</taxon>
        <taxon>Legionellales</taxon>
        <taxon>Legionellaceae</taxon>
        <taxon>Legionella</taxon>
    </lineage>
</organism>
<feature type="region of interest" description="Disordered" evidence="1">
    <location>
        <begin position="80"/>
        <end position="105"/>
    </location>
</feature>
<feature type="region of interest" description="Disordered" evidence="1">
    <location>
        <begin position="411"/>
        <end position="431"/>
    </location>
</feature>
<reference evidence="3 4" key="1">
    <citation type="submission" date="2018-06" db="EMBL/GenBank/DDBJ databases">
        <authorList>
            <consortium name="Pathogen Informatics"/>
            <person name="Doyle S."/>
        </authorList>
    </citation>
    <scope>NUCLEOTIDE SEQUENCE [LARGE SCALE GENOMIC DNA]</scope>
    <source>
        <strain evidence="3 4">NCTC13316</strain>
    </source>
</reference>
<name>A0A378JHR1_9GAMM</name>
<dbReference type="AlphaFoldDB" id="A0A378JHR1"/>
<evidence type="ECO:0000256" key="1">
    <source>
        <dbReference type="SAM" id="MobiDB-lite"/>
    </source>
</evidence>
<proteinExistence type="predicted"/>
<evidence type="ECO:0000313" key="4">
    <source>
        <dbReference type="Proteomes" id="UP000254794"/>
    </source>
</evidence>
<evidence type="ECO:0000313" key="3">
    <source>
        <dbReference type="EMBL" id="STX50301.1"/>
    </source>
</evidence>
<dbReference type="OrthoDB" id="5646774at2"/>
<feature type="compositionally biased region" description="Basic and acidic residues" evidence="1">
    <location>
        <begin position="94"/>
        <end position="105"/>
    </location>
</feature>
<dbReference type="RefSeq" id="WP_115329997.1">
    <property type="nucleotide sequence ID" value="NZ_CAAAHP010000009.1"/>
</dbReference>
<feature type="domain" description="Type VII secretion system protein EssD-like" evidence="2">
    <location>
        <begin position="278"/>
        <end position="360"/>
    </location>
</feature>
<dbReference type="Proteomes" id="UP000254794">
    <property type="component" value="Unassembled WGS sequence"/>
</dbReference>
<dbReference type="EMBL" id="UGOD01000001">
    <property type="protein sequence ID" value="STX50301.1"/>
    <property type="molecule type" value="Genomic_DNA"/>
</dbReference>
<keyword evidence="4" id="KW-1185">Reference proteome</keyword>
<evidence type="ECO:0000259" key="2">
    <source>
        <dbReference type="Pfam" id="PF13930"/>
    </source>
</evidence>
<dbReference type="InterPro" id="IPR044927">
    <property type="entry name" value="Endonuclea_NS_2"/>
</dbReference>
<protein>
    <recommendedName>
        <fullName evidence="2">Type VII secretion system protein EssD-like domain-containing protein</fullName>
    </recommendedName>
</protein>